<sequence length="147" mass="16275">MANMHTRRLVHIHTILKGECVQLQGGGGEVNEEEEAEEGEGGGGGRNLRREELGGGGRRRRREEEARRGVSPGGPAPPLESVSSGAKAGGKVKSDRRGRKETRRNATKQKQVEKKKEQRETRLVEMQVLNSRGEDGDFSVEENHEMH</sequence>
<dbReference type="EMBL" id="SRLO01000002">
    <property type="protein sequence ID" value="TNN89117.1"/>
    <property type="molecule type" value="Genomic_DNA"/>
</dbReference>
<proteinExistence type="predicted"/>
<comment type="caution">
    <text evidence="2">The sequence shown here is derived from an EMBL/GenBank/DDBJ whole genome shotgun (WGS) entry which is preliminary data.</text>
</comment>
<name>A0A4Z2JGN6_9TELE</name>
<feature type="compositionally biased region" description="Acidic residues" evidence="1">
    <location>
        <begin position="30"/>
        <end position="40"/>
    </location>
</feature>
<evidence type="ECO:0000313" key="3">
    <source>
        <dbReference type="Proteomes" id="UP000314294"/>
    </source>
</evidence>
<dbReference type="AlphaFoldDB" id="A0A4Z2JGN6"/>
<evidence type="ECO:0000313" key="2">
    <source>
        <dbReference type="EMBL" id="TNN89117.1"/>
    </source>
</evidence>
<feature type="compositionally biased region" description="Basic and acidic residues" evidence="1">
    <location>
        <begin position="110"/>
        <end position="123"/>
    </location>
</feature>
<organism evidence="2 3">
    <name type="scientific">Liparis tanakae</name>
    <name type="common">Tanaka's snailfish</name>
    <dbReference type="NCBI Taxonomy" id="230148"/>
    <lineage>
        <taxon>Eukaryota</taxon>
        <taxon>Metazoa</taxon>
        <taxon>Chordata</taxon>
        <taxon>Craniata</taxon>
        <taxon>Vertebrata</taxon>
        <taxon>Euteleostomi</taxon>
        <taxon>Actinopterygii</taxon>
        <taxon>Neopterygii</taxon>
        <taxon>Teleostei</taxon>
        <taxon>Neoteleostei</taxon>
        <taxon>Acanthomorphata</taxon>
        <taxon>Eupercaria</taxon>
        <taxon>Perciformes</taxon>
        <taxon>Cottioidei</taxon>
        <taxon>Cottales</taxon>
        <taxon>Liparidae</taxon>
        <taxon>Liparis</taxon>
    </lineage>
</organism>
<feature type="region of interest" description="Disordered" evidence="1">
    <location>
        <begin position="24"/>
        <end position="147"/>
    </location>
</feature>
<feature type="compositionally biased region" description="Basic residues" evidence="1">
    <location>
        <begin position="94"/>
        <end position="107"/>
    </location>
</feature>
<dbReference type="Proteomes" id="UP000314294">
    <property type="component" value="Unassembled WGS sequence"/>
</dbReference>
<evidence type="ECO:0000256" key="1">
    <source>
        <dbReference type="SAM" id="MobiDB-lite"/>
    </source>
</evidence>
<reference evidence="2 3" key="1">
    <citation type="submission" date="2019-03" db="EMBL/GenBank/DDBJ databases">
        <title>First draft genome of Liparis tanakae, snailfish: a comprehensive survey of snailfish specific genes.</title>
        <authorList>
            <person name="Kim W."/>
            <person name="Song I."/>
            <person name="Jeong J.-H."/>
            <person name="Kim D."/>
            <person name="Kim S."/>
            <person name="Ryu S."/>
            <person name="Song J.Y."/>
            <person name="Lee S.K."/>
        </authorList>
    </citation>
    <scope>NUCLEOTIDE SEQUENCE [LARGE SCALE GENOMIC DNA]</scope>
    <source>
        <tissue evidence="2">Muscle</tissue>
    </source>
</reference>
<protein>
    <submittedName>
        <fullName evidence="2">Uncharacterized protein</fullName>
    </submittedName>
</protein>
<accession>A0A4Z2JGN6</accession>
<keyword evidence="3" id="KW-1185">Reference proteome</keyword>
<gene>
    <name evidence="2" type="ORF">EYF80_000405</name>
</gene>